<keyword evidence="12" id="KW-1185">Reference proteome</keyword>
<evidence type="ECO:0000256" key="1">
    <source>
        <dbReference type="ARBA" id="ARBA00001946"/>
    </source>
</evidence>
<accession>A0A1H9UQI9</accession>
<dbReference type="Gene3D" id="3.90.79.10">
    <property type="entry name" value="Nucleoside Triphosphate Pyrophosphohydrolase"/>
    <property type="match status" value="1"/>
</dbReference>
<dbReference type="Gene3D" id="3.90.79.20">
    <property type="match status" value="1"/>
</dbReference>
<dbReference type="PANTHER" id="PTHR42904">
    <property type="entry name" value="NUDIX HYDROLASE, NUDC SUBFAMILY"/>
    <property type="match status" value="1"/>
</dbReference>
<comment type="similarity">
    <text evidence="3">Belongs to the Nudix hydrolase family. NudC subfamily.</text>
</comment>
<reference evidence="12" key="1">
    <citation type="submission" date="2016-10" db="EMBL/GenBank/DDBJ databases">
        <authorList>
            <person name="Varghese N."/>
            <person name="Submissions S."/>
        </authorList>
    </citation>
    <scope>NUCLEOTIDE SEQUENCE [LARGE SCALE GENOMIC DNA]</scope>
    <source>
        <strain evidence="12">S1b</strain>
    </source>
</reference>
<dbReference type="GO" id="GO:0019677">
    <property type="term" value="P:NAD+ catabolic process"/>
    <property type="evidence" value="ECO:0007669"/>
    <property type="project" value="TreeGrafter"/>
</dbReference>
<dbReference type="RefSeq" id="WP_074730979.1">
    <property type="nucleotide sequence ID" value="NZ_FOGW01000036.1"/>
</dbReference>
<evidence type="ECO:0000256" key="9">
    <source>
        <dbReference type="ARBA" id="ARBA00023679"/>
    </source>
</evidence>
<dbReference type="InterPro" id="IPR049734">
    <property type="entry name" value="NudC-like_C"/>
</dbReference>
<dbReference type="InterPro" id="IPR050241">
    <property type="entry name" value="NAD-cap_RNA_hydrolase_NudC"/>
</dbReference>
<keyword evidence="5" id="KW-0479">Metal-binding</keyword>
<dbReference type="InterPro" id="IPR015376">
    <property type="entry name" value="Znr_NADH_PPase"/>
</dbReference>
<dbReference type="PROSITE" id="PS00893">
    <property type="entry name" value="NUDIX_BOX"/>
    <property type="match status" value="1"/>
</dbReference>
<evidence type="ECO:0000256" key="7">
    <source>
        <dbReference type="ARBA" id="ARBA00022842"/>
    </source>
</evidence>
<keyword evidence="8" id="KW-0520">NAD</keyword>
<gene>
    <name evidence="11" type="ORF">SAMN02910429_02219</name>
</gene>
<feature type="domain" description="Nudix hydrolase" evidence="10">
    <location>
        <begin position="156"/>
        <end position="283"/>
    </location>
</feature>
<evidence type="ECO:0000259" key="10">
    <source>
        <dbReference type="PROSITE" id="PS51462"/>
    </source>
</evidence>
<dbReference type="GO" id="GO:0005829">
    <property type="term" value="C:cytosol"/>
    <property type="evidence" value="ECO:0007669"/>
    <property type="project" value="TreeGrafter"/>
</dbReference>
<dbReference type="GO" id="GO:0035529">
    <property type="term" value="F:NADH pyrophosphatase activity"/>
    <property type="evidence" value="ECO:0007669"/>
    <property type="project" value="TreeGrafter"/>
</dbReference>
<evidence type="ECO:0000313" key="11">
    <source>
        <dbReference type="EMBL" id="SES11745.1"/>
    </source>
</evidence>
<keyword evidence="7" id="KW-0460">Magnesium</keyword>
<dbReference type="PANTHER" id="PTHR42904:SF6">
    <property type="entry name" value="NAD-CAPPED RNA HYDROLASE NUDT12"/>
    <property type="match status" value="1"/>
</dbReference>
<evidence type="ECO:0000313" key="12">
    <source>
        <dbReference type="Proteomes" id="UP000182471"/>
    </source>
</evidence>
<dbReference type="SUPFAM" id="SSF55811">
    <property type="entry name" value="Nudix"/>
    <property type="match status" value="1"/>
</dbReference>
<dbReference type="NCBIfam" id="NF001299">
    <property type="entry name" value="PRK00241.1"/>
    <property type="match status" value="1"/>
</dbReference>
<evidence type="ECO:0000256" key="2">
    <source>
        <dbReference type="ARBA" id="ARBA00001947"/>
    </source>
</evidence>
<dbReference type="Pfam" id="PF09297">
    <property type="entry name" value="Zn_ribbon_NUD"/>
    <property type="match status" value="1"/>
</dbReference>
<dbReference type="InterPro" id="IPR020084">
    <property type="entry name" value="NUDIX_hydrolase_CS"/>
</dbReference>
<dbReference type="EMBL" id="FOGW01000036">
    <property type="protein sequence ID" value="SES11745.1"/>
    <property type="molecule type" value="Genomic_DNA"/>
</dbReference>
<name>A0A1H9UQI9_9FIRM</name>
<comment type="cofactor">
    <cofactor evidence="2">
        <name>Zn(2+)</name>
        <dbReference type="ChEBI" id="CHEBI:29105"/>
    </cofactor>
</comment>
<protein>
    <recommendedName>
        <fullName evidence="4">NAD(+) diphosphatase</fullName>
        <ecNumber evidence="4">3.6.1.22</ecNumber>
    </recommendedName>
</protein>
<dbReference type="PROSITE" id="PS51462">
    <property type="entry name" value="NUDIX"/>
    <property type="match status" value="1"/>
</dbReference>
<dbReference type="CDD" id="cd03429">
    <property type="entry name" value="NUDIX_NADH_pyrophosphatase_Nudt13"/>
    <property type="match status" value="1"/>
</dbReference>
<evidence type="ECO:0000256" key="3">
    <source>
        <dbReference type="ARBA" id="ARBA00009595"/>
    </source>
</evidence>
<dbReference type="EC" id="3.6.1.22" evidence="4"/>
<comment type="cofactor">
    <cofactor evidence="1">
        <name>Mg(2+)</name>
        <dbReference type="ChEBI" id="CHEBI:18420"/>
    </cofactor>
</comment>
<sequence length="288" mass="33209">MIQDIEPHFFDNQYSQVEPQDNSLILFFNSNRLAIREKTPDESINKITIEFPQYKSVKNYIESYTYLFAIDGISYFRVYVEDDKIETLKSIGLVFKNRHYFRMTAPKESAFASLTALHLNGWYEINRFCGKCGHKMVHDSNLRMVKCTKCGNEVFPKIAPAVIVAIVDNNRILLTKYRGRQYKNYALVAGFNEIGESLEETVKREVKEEVGLKVKNIQYYKSQPWGMADNILAGFICELDGSDNIIRDENELSVAEWVNIETINADEIDTISLTMDMIKHIVLAKKGV</sequence>
<keyword evidence="6" id="KW-0378">Hydrolase</keyword>
<dbReference type="InterPro" id="IPR000086">
    <property type="entry name" value="NUDIX_hydrolase_dom"/>
</dbReference>
<dbReference type="GO" id="GO:0006742">
    <property type="term" value="P:NADP+ catabolic process"/>
    <property type="evidence" value="ECO:0007669"/>
    <property type="project" value="TreeGrafter"/>
</dbReference>
<comment type="catalytic activity">
    <reaction evidence="9">
        <text>a 5'-end NAD(+)-phospho-ribonucleoside in mRNA + H2O = a 5'-end phospho-adenosine-phospho-ribonucleoside in mRNA + beta-nicotinamide D-ribonucleotide + 2 H(+)</text>
        <dbReference type="Rhea" id="RHEA:60876"/>
        <dbReference type="Rhea" id="RHEA-COMP:15698"/>
        <dbReference type="Rhea" id="RHEA-COMP:15719"/>
        <dbReference type="ChEBI" id="CHEBI:14649"/>
        <dbReference type="ChEBI" id="CHEBI:15377"/>
        <dbReference type="ChEBI" id="CHEBI:15378"/>
        <dbReference type="ChEBI" id="CHEBI:144029"/>
        <dbReference type="ChEBI" id="CHEBI:144051"/>
    </reaction>
    <physiologicalReaction direction="left-to-right" evidence="9">
        <dbReference type="Rhea" id="RHEA:60877"/>
    </physiologicalReaction>
</comment>
<evidence type="ECO:0000256" key="8">
    <source>
        <dbReference type="ARBA" id="ARBA00023027"/>
    </source>
</evidence>
<organism evidence="11 12">
    <name type="scientific">Lachnobacterium bovis</name>
    <dbReference type="NCBI Taxonomy" id="140626"/>
    <lineage>
        <taxon>Bacteria</taxon>
        <taxon>Bacillati</taxon>
        <taxon>Bacillota</taxon>
        <taxon>Clostridia</taxon>
        <taxon>Lachnospirales</taxon>
        <taxon>Lachnospiraceae</taxon>
        <taxon>Lachnobacterium</taxon>
    </lineage>
</organism>
<proteinExistence type="inferred from homology"/>
<dbReference type="Pfam" id="PF00293">
    <property type="entry name" value="NUDIX"/>
    <property type="match status" value="1"/>
</dbReference>
<evidence type="ECO:0000256" key="5">
    <source>
        <dbReference type="ARBA" id="ARBA00022723"/>
    </source>
</evidence>
<evidence type="ECO:0000256" key="6">
    <source>
        <dbReference type="ARBA" id="ARBA00022801"/>
    </source>
</evidence>
<dbReference type="AlphaFoldDB" id="A0A1H9UQI9"/>
<dbReference type="InterPro" id="IPR015797">
    <property type="entry name" value="NUDIX_hydrolase-like_dom_sf"/>
</dbReference>
<dbReference type="Proteomes" id="UP000182471">
    <property type="component" value="Unassembled WGS sequence"/>
</dbReference>
<evidence type="ECO:0000256" key="4">
    <source>
        <dbReference type="ARBA" id="ARBA00012381"/>
    </source>
</evidence>
<dbReference type="GO" id="GO:0046872">
    <property type="term" value="F:metal ion binding"/>
    <property type="evidence" value="ECO:0007669"/>
    <property type="project" value="UniProtKB-KW"/>
</dbReference>